<dbReference type="Pfam" id="PF13432">
    <property type="entry name" value="TPR_16"/>
    <property type="match status" value="2"/>
</dbReference>
<evidence type="ECO:0000256" key="3">
    <source>
        <dbReference type="PROSITE-ProRule" id="PRU01091"/>
    </source>
</evidence>
<sequence>MRYLFGEYSFDVDRREVHRGVDVVSVAPQVFDLIDYLIRNRDRVVSKDDLIRAIWNGRIVSDAALTTRLNAARIALGDSGEEQRFIKTLPRKGFRFVGAVREELEQVDAAVTDHQQVELQQPDLALPDRPSIAVLQFENMSVDPEQEFFAEGMVEEIITALSRFRSLFVISRNSSFTFKGRAVDIKEVGRRLGVRYVLGGAVRKASGKVRITGQLIDAVTGAHLWADRFERDLTDVFSLQDEVTLAVVSAIQPKMLQTEIAMATRRRPENLTAYDFFLRAIHQYHLTTRESLAEAIKLAHRALELDPGFGSAAALAGDCHASNVALGYANDPQFDCKEAVRLARLALSIDDGDPDTLSRIAVILAGIVGDSEAEIEMADRAVALNPNSWRTWNNRGWVYILAGLPEEAIRSFERAVRMSPVDPLLHMTFFGIGNALLRLSRFDEAIVLFKKALRHNPSFTPAYRGLASAFAHLGRDAEAHEAAGRVLEVDPAFTISAWIAQVPKHSTLFVEGLRKAGLPE</sequence>
<dbReference type="InterPro" id="IPR011990">
    <property type="entry name" value="TPR-like_helical_dom_sf"/>
</dbReference>
<dbReference type="InterPro" id="IPR019734">
    <property type="entry name" value="TPR_rpt"/>
</dbReference>
<evidence type="ECO:0000313" key="5">
    <source>
        <dbReference type="EMBL" id="MVT70815.1"/>
    </source>
</evidence>
<dbReference type="RefSeq" id="WP_157348553.1">
    <property type="nucleotide sequence ID" value="NZ_WQNF01000051.1"/>
</dbReference>
<name>A0A844SZM0_9BRAD</name>
<dbReference type="InterPro" id="IPR016032">
    <property type="entry name" value="Sig_transdc_resp-reg_C-effctor"/>
</dbReference>
<dbReference type="AlphaFoldDB" id="A0A844SZM0"/>
<keyword evidence="2" id="KW-0802">TPR repeat</keyword>
<dbReference type="GO" id="GO:0003677">
    <property type="term" value="F:DNA binding"/>
    <property type="evidence" value="ECO:0007669"/>
    <property type="project" value="UniProtKB-UniRule"/>
</dbReference>
<feature type="domain" description="OmpR/PhoB-type" evidence="4">
    <location>
        <begin position="1"/>
        <end position="98"/>
    </location>
</feature>
<dbReference type="EMBL" id="WQNF01000051">
    <property type="protein sequence ID" value="MVT70815.1"/>
    <property type="molecule type" value="Genomic_DNA"/>
</dbReference>
<feature type="DNA-binding region" description="OmpR/PhoB-type" evidence="3">
    <location>
        <begin position="1"/>
        <end position="98"/>
    </location>
</feature>
<proteinExistence type="predicted"/>
<feature type="repeat" description="TPR" evidence="2">
    <location>
        <begin position="389"/>
        <end position="422"/>
    </location>
</feature>
<dbReference type="PANTHER" id="PTHR12558">
    <property type="entry name" value="CELL DIVISION CYCLE 16,23,27"/>
    <property type="match status" value="1"/>
</dbReference>
<dbReference type="SMART" id="SM00028">
    <property type="entry name" value="TPR"/>
    <property type="match status" value="6"/>
</dbReference>
<dbReference type="Gene3D" id="1.25.40.10">
    <property type="entry name" value="Tetratricopeptide repeat domain"/>
    <property type="match status" value="1"/>
</dbReference>
<organism evidence="5 6">
    <name type="scientific">Bradyrhizobium pachyrhizi</name>
    <dbReference type="NCBI Taxonomy" id="280333"/>
    <lineage>
        <taxon>Bacteria</taxon>
        <taxon>Pseudomonadati</taxon>
        <taxon>Pseudomonadota</taxon>
        <taxon>Alphaproteobacteria</taxon>
        <taxon>Hyphomicrobiales</taxon>
        <taxon>Nitrobacteraceae</taxon>
        <taxon>Bradyrhizobium</taxon>
    </lineage>
</organism>
<feature type="repeat" description="TPR" evidence="2">
    <location>
        <begin position="426"/>
        <end position="459"/>
    </location>
</feature>
<evidence type="ECO:0000259" key="4">
    <source>
        <dbReference type="PROSITE" id="PS51755"/>
    </source>
</evidence>
<dbReference type="Pfam" id="PF00486">
    <property type="entry name" value="Trans_reg_C"/>
    <property type="match status" value="1"/>
</dbReference>
<dbReference type="Gene3D" id="3.40.50.10070">
    <property type="entry name" value="TolB, N-terminal domain"/>
    <property type="match status" value="1"/>
</dbReference>
<dbReference type="PANTHER" id="PTHR12558:SF33">
    <property type="entry name" value="BLL7664 PROTEIN"/>
    <property type="match status" value="1"/>
</dbReference>
<comment type="caution">
    <text evidence="5">The sequence shown here is derived from an EMBL/GenBank/DDBJ whole genome shotgun (WGS) entry which is preliminary data.</text>
</comment>
<dbReference type="Proteomes" id="UP000436468">
    <property type="component" value="Unassembled WGS sequence"/>
</dbReference>
<evidence type="ECO:0000256" key="1">
    <source>
        <dbReference type="ARBA" id="ARBA00023125"/>
    </source>
</evidence>
<dbReference type="PROSITE" id="PS50005">
    <property type="entry name" value="TPR"/>
    <property type="match status" value="2"/>
</dbReference>
<dbReference type="SMART" id="SM00862">
    <property type="entry name" value="Trans_reg_C"/>
    <property type="match status" value="1"/>
</dbReference>
<dbReference type="InterPro" id="IPR001867">
    <property type="entry name" value="OmpR/PhoB-type_DNA-bd"/>
</dbReference>
<dbReference type="SUPFAM" id="SSF46894">
    <property type="entry name" value="C-terminal effector domain of the bipartite response regulators"/>
    <property type="match status" value="1"/>
</dbReference>
<dbReference type="GO" id="GO:0000160">
    <property type="term" value="P:phosphorelay signal transduction system"/>
    <property type="evidence" value="ECO:0007669"/>
    <property type="project" value="InterPro"/>
</dbReference>
<gene>
    <name evidence="5" type="ORF">GPL21_37785</name>
</gene>
<accession>A0A844SZM0</accession>
<dbReference type="CDD" id="cd00383">
    <property type="entry name" value="trans_reg_C"/>
    <property type="match status" value="1"/>
</dbReference>
<keyword evidence="6" id="KW-1185">Reference proteome</keyword>
<reference evidence="5 6" key="1">
    <citation type="submission" date="2019-12" db="EMBL/GenBank/DDBJ databases">
        <title>Draft genome sequences Bradyrhizobium cajani AMBPC1010, Bradyrhizobium pachyrhizi AMBPC1040 and Bradyrhizobium yuanmingense ALSPC3051, three plant growth promoting strains isolated from nodules of Cajanus cajan L. in Dominican Republic.</title>
        <authorList>
            <person name="Flores-Felix J.D."/>
            <person name="Araujo J."/>
            <person name="Diaz-Alcantara C."/>
            <person name="Gonzalez-Andres F."/>
            <person name="Velazquez E."/>
        </authorList>
    </citation>
    <scope>NUCLEOTIDE SEQUENCE [LARGE SCALE GENOMIC DNA]</scope>
    <source>
        <strain evidence="5 6">1040</strain>
    </source>
</reference>
<dbReference type="SUPFAM" id="SSF48452">
    <property type="entry name" value="TPR-like"/>
    <property type="match status" value="1"/>
</dbReference>
<evidence type="ECO:0000313" key="6">
    <source>
        <dbReference type="Proteomes" id="UP000436468"/>
    </source>
</evidence>
<protein>
    <submittedName>
        <fullName evidence="5">Tetratricopeptide repeat protein</fullName>
    </submittedName>
</protein>
<dbReference type="GO" id="GO:0006355">
    <property type="term" value="P:regulation of DNA-templated transcription"/>
    <property type="evidence" value="ECO:0007669"/>
    <property type="project" value="InterPro"/>
</dbReference>
<evidence type="ECO:0000256" key="2">
    <source>
        <dbReference type="PROSITE-ProRule" id="PRU00339"/>
    </source>
</evidence>
<keyword evidence="1 3" id="KW-0238">DNA-binding</keyword>
<dbReference type="InterPro" id="IPR036388">
    <property type="entry name" value="WH-like_DNA-bd_sf"/>
</dbReference>
<dbReference type="Gene3D" id="1.10.10.10">
    <property type="entry name" value="Winged helix-like DNA-binding domain superfamily/Winged helix DNA-binding domain"/>
    <property type="match status" value="1"/>
</dbReference>
<dbReference type="PROSITE" id="PS51755">
    <property type="entry name" value="OMPR_PHOB"/>
    <property type="match status" value="1"/>
</dbReference>